<keyword evidence="1" id="KW-0472">Membrane</keyword>
<evidence type="ECO:0000313" key="3">
    <source>
        <dbReference type="EMBL" id="RJE20327.1"/>
    </source>
</evidence>
<comment type="caution">
    <text evidence="3">The sequence shown here is derived from an EMBL/GenBank/DDBJ whole genome shotgun (WGS) entry which is preliminary data.</text>
</comment>
<dbReference type="OrthoDB" id="17255at2759"/>
<gene>
    <name evidence="3" type="ORF">PHISCL_07346</name>
</gene>
<dbReference type="GO" id="GO:0030151">
    <property type="term" value="F:molybdenum ion binding"/>
    <property type="evidence" value="ECO:0007669"/>
    <property type="project" value="InterPro"/>
</dbReference>
<keyword evidence="1" id="KW-1133">Transmembrane helix</keyword>
<reference evidence="4" key="1">
    <citation type="submission" date="2017-02" db="EMBL/GenBank/DDBJ databases">
        <authorList>
            <person name="Tafer H."/>
            <person name="Lopandic K."/>
        </authorList>
    </citation>
    <scope>NUCLEOTIDE SEQUENCE [LARGE SCALE GENOMIC DNA]</scope>
    <source>
        <strain evidence="4">CBS 366.77</strain>
    </source>
</reference>
<dbReference type="SUPFAM" id="SSF141673">
    <property type="entry name" value="MOSC N-terminal domain-like"/>
    <property type="match status" value="1"/>
</dbReference>
<dbReference type="InterPro" id="IPR005302">
    <property type="entry name" value="MoCF_Sase_C"/>
</dbReference>
<sequence>MPTPDLALPAIFTVLGLILVIPLIVFPKLAQWTQSQQSTLKTKLTSKPQPPSEIVSLRVYPIKSCRGFELRSASLLTHGLDLDRKWMIVDASTREFLTIRQIPEMTLINTGISDDGNDLVISIKGEDEVRIPIRPSNEWLARNTKLEKVKIWDIVTDGYIYGPEVNGLFSRFLNRDLCLVYKGPTPRILTGNGDPRILGREQSVNFPDVHPVLIASMSSISELNTRLSSCGENPITIERFRPNIIIKGNTPWTEDSWKVVRISGDEETKPLDLDVVARCARCQVPNVNPDTAEKHPKQPWDTLVSYRRIDEGIKYKPCFGMLCAPRDVGSVEVGMKFEVLEETDQHRYIKGF</sequence>
<feature type="domain" description="MOSC" evidence="2">
    <location>
        <begin position="183"/>
        <end position="340"/>
    </location>
</feature>
<dbReference type="PANTHER" id="PTHR14237:SF19">
    <property type="entry name" value="MITOCHONDRIAL AMIDOXIME REDUCING COMPONENT 1"/>
    <property type="match status" value="1"/>
</dbReference>
<dbReference type="InterPro" id="IPR005303">
    <property type="entry name" value="MOCOS_middle"/>
</dbReference>
<accession>A0A3A2ZG37</accession>
<organism evidence="3 4">
    <name type="scientific">Aspergillus sclerotialis</name>
    <dbReference type="NCBI Taxonomy" id="2070753"/>
    <lineage>
        <taxon>Eukaryota</taxon>
        <taxon>Fungi</taxon>
        <taxon>Dikarya</taxon>
        <taxon>Ascomycota</taxon>
        <taxon>Pezizomycotina</taxon>
        <taxon>Eurotiomycetes</taxon>
        <taxon>Eurotiomycetidae</taxon>
        <taxon>Eurotiales</taxon>
        <taxon>Aspergillaceae</taxon>
        <taxon>Aspergillus</taxon>
        <taxon>Aspergillus subgen. Polypaecilum</taxon>
    </lineage>
</organism>
<keyword evidence="4" id="KW-1185">Reference proteome</keyword>
<feature type="transmembrane region" description="Helical" evidence="1">
    <location>
        <begin position="6"/>
        <end position="26"/>
    </location>
</feature>
<dbReference type="GO" id="GO:0003824">
    <property type="term" value="F:catalytic activity"/>
    <property type="evidence" value="ECO:0007669"/>
    <property type="project" value="InterPro"/>
</dbReference>
<dbReference type="EMBL" id="MVGC01000318">
    <property type="protein sequence ID" value="RJE20327.1"/>
    <property type="molecule type" value="Genomic_DNA"/>
</dbReference>
<dbReference type="GO" id="GO:0030170">
    <property type="term" value="F:pyridoxal phosphate binding"/>
    <property type="evidence" value="ECO:0007669"/>
    <property type="project" value="InterPro"/>
</dbReference>
<dbReference type="InterPro" id="IPR011037">
    <property type="entry name" value="Pyrv_Knase-like_insert_dom_sf"/>
</dbReference>
<evidence type="ECO:0000256" key="1">
    <source>
        <dbReference type="SAM" id="Phobius"/>
    </source>
</evidence>
<dbReference type="PROSITE" id="PS51340">
    <property type="entry name" value="MOSC"/>
    <property type="match status" value="1"/>
</dbReference>
<dbReference type="PANTHER" id="PTHR14237">
    <property type="entry name" value="MOLYBDOPTERIN COFACTOR SULFURASE MOSC"/>
    <property type="match status" value="1"/>
</dbReference>
<dbReference type="STRING" id="2070753.A0A3A2ZG37"/>
<evidence type="ECO:0000259" key="2">
    <source>
        <dbReference type="PROSITE" id="PS51340"/>
    </source>
</evidence>
<dbReference type="Proteomes" id="UP000266188">
    <property type="component" value="Unassembled WGS sequence"/>
</dbReference>
<keyword evidence="1" id="KW-0812">Transmembrane</keyword>
<evidence type="ECO:0000313" key="4">
    <source>
        <dbReference type="Proteomes" id="UP000266188"/>
    </source>
</evidence>
<proteinExistence type="predicted"/>
<dbReference type="Pfam" id="PF03476">
    <property type="entry name" value="MOSC_N"/>
    <property type="match status" value="1"/>
</dbReference>
<dbReference type="AlphaFoldDB" id="A0A3A2ZG37"/>
<name>A0A3A2ZG37_9EURO</name>
<dbReference type="SUPFAM" id="SSF50800">
    <property type="entry name" value="PK beta-barrel domain-like"/>
    <property type="match status" value="1"/>
</dbReference>
<dbReference type="Pfam" id="PF03473">
    <property type="entry name" value="MOSC"/>
    <property type="match status" value="1"/>
</dbReference>
<protein>
    <submittedName>
        <fullName evidence="3">MOSC domain protein</fullName>
    </submittedName>
</protein>